<organism evidence="2 3">
    <name type="scientific">Arabidopsis thaliana x Arabidopsis arenosa</name>
    <dbReference type="NCBI Taxonomy" id="1240361"/>
    <lineage>
        <taxon>Eukaryota</taxon>
        <taxon>Viridiplantae</taxon>
        <taxon>Streptophyta</taxon>
        <taxon>Embryophyta</taxon>
        <taxon>Tracheophyta</taxon>
        <taxon>Spermatophyta</taxon>
        <taxon>Magnoliopsida</taxon>
        <taxon>eudicotyledons</taxon>
        <taxon>Gunneridae</taxon>
        <taxon>Pentapetalae</taxon>
        <taxon>rosids</taxon>
        <taxon>malvids</taxon>
        <taxon>Brassicales</taxon>
        <taxon>Brassicaceae</taxon>
        <taxon>Camelineae</taxon>
        <taxon>Arabidopsis</taxon>
    </lineage>
</organism>
<evidence type="ECO:0000256" key="1">
    <source>
        <dbReference type="SAM" id="Phobius"/>
    </source>
</evidence>
<comment type="caution">
    <text evidence="2">The sequence shown here is derived from an EMBL/GenBank/DDBJ whole genome shotgun (WGS) entry which is preliminary data.</text>
</comment>
<evidence type="ECO:0000313" key="2">
    <source>
        <dbReference type="EMBL" id="KAG7587433.1"/>
    </source>
</evidence>
<feature type="transmembrane region" description="Helical" evidence="1">
    <location>
        <begin position="79"/>
        <end position="96"/>
    </location>
</feature>
<evidence type="ECO:0000313" key="3">
    <source>
        <dbReference type="Proteomes" id="UP000694240"/>
    </source>
</evidence>
<reference evidence="2 3" key="1">
    <citation type="submission" date="2020-12" db="EMBL/GenBank/DDBJ databases">
        <title>Concerted genomic and epigenomic changes stabilize Arabidopsis allopolyploids.</title>
        <authorList>
            <person name="Chen Z."/>
        </authorList>
    </citation>
    <scope>NUCLEOTIDE SEQUENCE [LARGE SCALE GENOMIC DNA]</scope>
    <source>
        <strain evidence="2">Allo738</strain>
        <tissue evidence="2">Leaf</tissue>
    </source>
</reference>
<protein>
    <submittedName>
        <fullName evidence="2">Uncharacterized protein</fullName>
    </submittedName>
</protein>
<dbReference type="Proteomes" id="UP000694240">
    <property type="component" value="Chromosome 7"/>
</dbReference>
<name>A0A8T2BNR5_9BRAS</name>
<accession>A0A8T2BNR5</accession>
<keyword evidence="3" id="KW-1185">Reference proteome</keyword>
<keyword evidence="1" id="KW-0812">Transmembrane</keyword>
<keyword evidence="1" id="KW-1133">Transmembrane helix</keyword>
<dbReference type="AlphaFoldDB" id="A0A8T2BNR5"/>
<keyword evidence="1" id="KW-0472">Membrane</keyword>
<gene>
    <name evidence="2" type="ORF">ISN45_Aa02g026210</name>
</gene>
<proteinExistence type="predicted"/>
<sequence length="152" mass="17900">MVDDLCFFFFFLSSAFPAEKMLQLMAEHCRSMKRFVYIDERVTGKRRIAKHSTLLEFVNNCGQIESLTLGGIKIADSDLALILQVICLILIVTFRYKILFIFSDFAELYTSYHSRSKWIYWFHRLFPIQCRCSSTTCHSSTPRMHKYLPAWS</sequence>
<dbReference type="EMBL" id="JAEFBK010000007">
    <property type="protein sequence ID" value="KAG7587433.1"/>
    <property type="molecule type" value="Genomic_DNA"/>
</dbReference>